<accession>A0A803MYR4</accession>
<keyword evidence="3 4" id="KW-0440">LIM domain</keyword>
<evidence type="ECO:0000259" key="6">
    <source>
        <dbReference type="PROSITE" id="PS50023"/>
    </source>
</evidence>
<protein>
    <recommendedName>
        <fullName evidence="6">LIM zinc-binding domain-containing protein</fullName>
    </recommendedName>
</protein>
<evidence type="ECO:0000313" key="7">
    <source>
        <dbReference type="EnsemblPlants" id="AUR62037417-RA:cds"/>
    </source>
</evidence>
<dbReference type="PROSITE" id="PS00478">
    <property type="entry name" value="LIM_DOMAIN_1"/>
    <property type="match status" value="1"/>
</dbReference>
<feature type="region of interest" description="Disordered" evidence="5">
    <location>
        <begin position="78"/>
        <end position="97"/>
    </location>
</feature>
<sequence>MATITSTNPKCKACDKTVYLVDKLTADNKVYHKACFRCHHCKGTLKLSNYNSFEGVLYCRPHFDQLFKLTGSLDKSFEGTPKTKPDRLVDSEKPPSKVSSMFGGTRDKCAGCSKTAYPTEKVTVNGSAYHKSCFKCFQGGCTISPSNYIGHEGRLYCKHHHTQLIKEKGNLSQLEGDLENSTKQWISRMRNRVEDILGVDLAEAIREDREDGHGCARELRFDSEMGSDYESVHGGENLGSDYESVHGGENLGSDYESVHGENVVDGEGFTTPKKGRKMVQTVFGVEEEIPPPILGMVFGSWDELDTYFWSYARQKGFGIVRAASGWVKVKKELGTGKCCKQRRNAKWTCDCYGRPSRKRKVDPLKE</sequence>
<dbReference type="PANTHER" id="PTHR24206">
    <property type="entry name" value="OS06G0237300 PROTEIN"/>
    <property type="match status" value="1"/>
</dbReference>
<dbReference type="InterPro" id="IPR001781">
    <property type="entry name" value="Znf_LIM"/>
</dbReference>
<dbReference type="CDD" id="cd09441">
    <property type="entry name" value="LIM2_SF3"/>
    <property type="match status" value="1"/>
</dbReference>
<reference evidence="7" key="1">
    <citation type="journal article" date="2017" name="Nature">
        <title>The genome of Chenopodium quinoa.</title>
        <authorList>
            <person name="Jarvis D.E."/>
            <person name="Ho Y.S."/>
            <person name="Lightfoot D.J."/>
            <person name="Schmoeckel S.M."/>
            <person name="Li B."/>
            <person name="Borm T.J.A."/>
            <person name="Ohyanagi H."/>
            <person name="Mineta K."/>
            <person name="Michell C.T."/>
            <person name="Saber N."/>
            <person name="Kharbatia N.M."/>
            <person name="Rupper R.R."/>
            <person name="Sharp A.R."/>
            <person name="Dally N."/>
            <person name="Boughton B.A."/>
            <person name="Woo Y.H."/>
            <person name="Gao G."/>
            <person name="Schijlen E.G.W.M."/>
            <person name="Guo X."/>
            <person name="Momin A.A."/>
            <person name="Negrao S."/>
            <person name="Al-Babili S."/>
            <person name="Gehring C."/>
            <person name="Roessner U."/>
            <person name="Jung C."/>
            <person name="Murphy K."/>
            <person name="Arold S.T."/>
            <person name="Gojobori T."/>
            <person name="van der Linden C.G."/>
            <person name="van Loo E.N."/>
            <person name="Jellen E.N."/>
            <person name="Maughan P.J."/>
            <person name="Tester M."/>
        </authorList>
    </citation>
    <scope>NUCLEOTIDE SEQUENCE [LARGE SCALE GENOMIC DNA]</scope>
    <source>
        <strain evidence="7">cv. PI 614886</strain>
    </source>
</reference>
<keyword evidence="1 4" id="KW-0479">Metal-binding</keyword>
<evidence type="ECO:0000256" key="1">
    <source>
        <dbReference type="ARBA" id="ARBA00022723"/>
    </source>
</evidence>
<name>A0A803MYR4_CHEQI</name>
<dbReference type="GO" id="GO:0051017">
    <property type="term" value="P:actin filament bundle assembly"/>
    <property type="evidence" value="ECO:0007669"/>
    <property type="project" value="UniProtKB-ARBA"/>
</dbReference>
<dbReference type="PROSITE" id="PS50023">
    <property type="entry name" value="LIM_DOMAIN_2"/>
    <property type="match status" value="2"/>
</dbReference>
<feature type="domain" description="LIM zinc-binding" evidence="6">
    <location>
        <begin position="107"/>
        <end position="167"/>
    </location>
</feature>
<organism evidence="7 8">
    <name type="scientific">Chenopodium quinoa</name>
    <name type="common">Quinoa</name>
    <dbReference type="NCBI Taxonomy" id="63459"/>
    <lineage>
        <taxon>Eukaryota</taxon>
        <taxon>Viridiplantae</taxon>
        <taxon>Streptophyta</taxon>
        <taxon>Embryophyta</taxon>
        <taxon>Tracheophyta</taxon>
        <taxon>Spermatophyta</taxon>
        <taxon>Magnoliopsida</taxon>
        <taxon>eudicotyledons</taxon>
        <taxon>Gunneridae</taxon>
        <taxon>Pentapetalae</taxon>
        <taxon>Caryophyllales</taxon>
        <taxon>Chenopodiaceae</taxon>
        <taxon>Chenopodioideae</taxon>
        <taxon>Atripliceae</taxon>
        <taxon>Chenopodium</taxon>
    </lineage>
</organism>
<feature type="domain" description="LIM zinc-binding" evidence="6">
    <location>
        <begin position="9"/>
        <end position="69"/>
    </location>
</feature>
<dbReference type="Gramene" id="AUR62037417-RA">
    <property type="protein sequence ID" value="AUR62037417-RA:cds"/>
    <property type="gene ID" value="AUR62037417"/>
</dbReference>
<dbReference type="SMART" id="SM00132">
    <property type="entry name" value="LIM"/>
    <property type="match status" value="2"/>
</dbReference>
<proteinExistence type="predicted"/>
<dbReference type="Pfam" id="PF00412">
    <property type="entry name" value="LIM"/>
    <property type="match status" value="2"/>
</dbReference>
<evidence type="ECO:0000256" key="2">
    <source>
        <dbReference type="ARBA" id="ARBA00022833"/>
    </source>
</evidence>
<dbReference type="FunFam" id="2.10.110.10:FF:000002">
    <property type="entry name" value="LIM domain and actin-binding 1"/>
    <property type="match status" value="2"/>
</dbReference>
<reference evidence="7" key="2">
    <citation type="submission" date="2021-03" db="UniProtKB">
        <authorList>
            <consortium name="EnsemblPlants"/>
        </authorList>
    </citation>
    <scope>IDENTIFICATION</scope>
</reference>
<evidence type="ECO:0000256" key="4">
    <source>
        <dbReference type="PROSITE-ProRule" id="PRU00125"/>
    </source>
</evidence>
<dbReference type="Proteomes" id="UP000596660">
    <property type="component" value="Unplaced"/>
</dbReference>
<dbReference type="EnsemblPlants" id="AUR62037417-RA">
    <property type="protein sequence ID" value="AUR62037417-RA:cds"/>
    <property type="gene ID" value="AUR62037417"/>
</dbReference>
<evidence type="ECO:0000313" key="8">
    <source>
        <dbReference type="Proteomes" id="UP000596660"/>
    </source>
</evidence>
<keyword evidence="2 4" id="KW-0862">Zinc</keyword>
<dbReference type="GO" id="GO:0051015">
    <property type="term" value="F:actin filament binding"/>
    <property type="evidence" value="ECO:0007669"/>
    <property type="project" value="UniProtKB-ARBA"/>
</dbReference>
<feature type="compositionally biased region" description="Basic and acidic residues" evidence="5">
    <location>
        <begin position="78"/>
        <end position="95"/>
    </location>
</feature>
<evidence type="ECO:0000256" key="3">
    <source>
        <dbReference type="ARBA" id="ARBA00023038"/>
    </source>
</evidence>
<dbReference type="SUPFAM" id="SSF57716">
    <property type="entry name" value="Glucocorticoid receptor-like (DNA-binding domain)"/>
    <property type="match status" value="4"/>
</dbReference>
<dbReference type="GO" id="GO:0046872">
    <property type="term" value="F:metal ion binding"/>
    <property type="evidence" value="ECO:0007669"/>
    <property type="project" value="UniProtKB-KW"/>
</dbReference>
<keyword evidence="8" id="KW-1185">Reference proteome</keyword>
<dbReference type="CDD" id="cd09440">
    <property type="entry name" value="LIM1_SF3"/>
    <property type="match status" value="1"/>
</dbReference>
<evidence type="ECO:0000256" key="5">
    <source>
        <dbReference type="SAM" id="MobiDB-lite"/>
    </source>
</evidence>
<dbReference type="AlphaFoldDB" id="A0A803MYR4"/>
<dbReference type="Gene3D" id="2.10.110.10">
    <property type="entry name" value="Cysteine Rich Protein"/>
    <property type="match status" value="2"/>
</dbReference>